<proteinExistence type="predicted"/>
<comment type="caution">
    <text evidence="2">The sequence shown here is derived from an EMBL/GenBank/DDBJ whole genome shotgun (WGS) entry which is preliminary data.</text>
</comment>
<accession>A0A7Y7PP01</accession>
<name>A0A7Y7PP01_9BACT</name>
<keyword evidence="1" id="KW-0732">Signal</keyword>
<dbReference type="Proteomes" id="UP000565521">
    <property type="component" value="Unassembled WGS sequence"/>
</dbReference>
<protein>
    <submittedName>
        <fullName evidence="2">Uncharacterized protein</fullName>
    </submittedName>
</protein>
<evidence type="ECO:0000313" key="2">
    <source>
        <dbReference type="EMBL" id="NVO31345.1"/>
    </source>
</evidence>
<evidence type="ECO:0000313" key="3">
    <source>
        <dbReference type="Proteomes" id="UP000565521"/>
    </source>
</evidence>
<gene>
    <name evidence="2" type="ORF">HW554_09010</name>
</gene>
<reference evidence="2 3" key="1">
    <citation type="submission" date="2020-05" db="EMBL/GenBank/DDBJ databases">
        <title>Hymenobacter terrestris sp. nov. and Hymenobacter lapidiphilus sp. nov., isolated from regoliths in Antarctica.</title>
        <authorList>
            <person name="Sedlacek I."/>
            <person name="Pantucek R."/>
            <person name="Zeman M."/>
            <person name="Holochova P."/>
            <person name="Kralova S."/>
            <person name="Stankova E."/>
            <person name="Sedo O."/>
            <person name="Micenkova L."/>
            <person name="Svec P."/>
            <person name="Gupta V."/>
            <person name="Sood U."/>
            <person name="Korpole U.S."/>
            <person name="Lal R."/>
        </authorList>
    </citation>
    <scope>NUCLEOTIDE SEQUENCE [LARGE SCALE GENOMIC DNA]</scope>
    <source>
        <strain evidence="2 3">P5342</strain>
    </source>
</reference>
<sequence length="126" mass="12994">MRKMLFSALLLLSTAAAHAQVPATDSVQAVRNLFKQRRTGGAVFTALGIGAAGAIVRGASSGDSGGNAGGAIVSALALGGIPIGIGIGKLVRFSKTREDEIVAAYNASKPIPRDIRRRLKARHFAQ</sequence>
<dbReference type="AlphaFoldDB" id="A0A7Y7PP01"/>
<dbReference type="EMBL" id="JABKAU010000013">
    <property type="protein sequence ID" value="NVO31345.1"/>
    <property type="molecule type" value="Genomic_DNA"/>
</dbReference>
<dbReference type="RefSeq" id="WP_176908253.1">
    <property type="nucleotide sequence ID" value="NZ_JABKAU010000013.1"/>
</dbReference>
<feature type="signal peptide" evidence="1">
    <location>
        <begin position="1"/>
        <end position="19"/>
    </location>
</feature>
<evidence type="ECO:0000256" key="1">
    <source>
        <dbReference type="SAM" id="SignalP"/>
    </source>
</evidence>
<keyword evidence="3" id="KW-1185">Reference proteome</keyword>
<feature type="chain" id="PRO_5030549022" evidence="1">
    <location>
        <begin position="20"/>
        <end position="126"/>
    </location>
</feature>
<organism evidence="2 3">
    <name type="scientific">Hymenobacter lapidiphilus</name>
    <dbReference type="NCBI Taxonomy" id="2608003"/>
    <lineage>
        <taxon>Bacteria</taxon>
        <taxon>Pseudomonadati</taxon>
        <taxon>Bacteroidota</taxon>
        <taxon>Cytophagia</taxon>
        <taxon>Cytophagales</taxon>
        <taxon>Hymenobacteraceae</taxon>
        <taxon>Hymenobacter</taxon>
    </lineage>
</organism>